<dbReference type="AlphaFoldDB" id="A0A699J0V1"/>
<evidence type="ECO:0000313" key="1">
    <source>
        <dbReference type="EMBL" id="GFA02722.1"/>
    </source>
</evidence>
<dbReference type="EMBL" id="BKCJ010357786">
    <property type="protein sequence ID" value="GFA02722.1"/>
    <property type="molecule type" value="Genomic_DNA"/>
</dbReference>
<name>A0A699J0V1_TANCI</name>
<reference evidence="1" key="1">
    <citation type="journal article" date="2019" name="Sci. Rep.">
        <title>Draft genome of Tanacetum cinerariifolium, the natural source of mosquito coil.</title>
        <authorList>
            <person name="Yamashiro T."/>
            <person name="Shiraishi A."/>
            <person name="Satake H."/>
            <person name="Nakayama K."/>
        </authorList>
    </citation>
    <scope>NUCLEOTIDE SEQUENCE</scope>
</reference>
<protein>
    <submittedName>
        <fullName evidence="1">Uncharacterized protein</fullName>
    </submittedName>
</protein>
<organism evidence="1">
    <name type="scientific">Tanacetum cinerariifolium</name>
    <name type="common">Dalmatian daisy</name>
    <name type="synonym">Chrysanthemum cinerariifolium</name>
    <dbReference type="NCBI Taxonomy" id="118510"/>
    <lineage>
        <taxon>Eukaryota</taxon>
        <taxon>Viridiplantae</taxon>
        <taxon>Streptophyta</taxon>
        <taxon>Embryophyta</taxon>
        <taxon>Tracheophyta</taxon>
        <taxon>Spermatophyta</taxon>
        <taxon>Magnoliopsida</taxon>
        <taxon>eudicotyledons</taxon>
        <taxon>Gunneridae</taxon>
        <taxon>Pentapetalae</taxon>
        <taxon>asterids</taxon>
        <taxon>campanulids</taxon>
        <taxon>Asterales</taxon>
        <taxon>Asteraceae</taxon>
        <taxon>Asteroideae</taxon>
        <taxon>Anthemideae</taxon>
        <taxon>Anthemidinae</taxon>
        <taxon>Tanacetum</taxon>
    </lineage>
</organism>
<gene>
    <name evidence="1" type="ORF">Tci_574694</name>
</gene>
<comment type="caution">
    <text evidence="1">The sequence shown here is derived from an EMBL/GenBank/DDBJ whole genome shotgun (WGS) entry which is preliminary data.</text>
</comment>
<sequence length="254" mass="28460">MGMEQYFTHIDYALWKVIMNGDAPVTITSVSCGTKNTHTLIMQNKSDLDTLSMDDLYNNLKVYEAEIKDQSSSSPNYQNIAFVSSDNTSSTNEAVNTAHSVSAASSPGQASTSTYADDVMFSFFANPSNCTQLDNEDLEQIETDDVEEMDLKWQVAMLTIRNCHRRDQFAREYRVPRSQETRNGDNTKRVVTMETPTNALVVIDGMCYDWHYQTKEGPTDFALMAFSSLGLSSLGTDVNTCSNECLKSYQTLQK</sequence>
<proteinExistence type="predicted"/>
<accession>A0A699J0V1</accession>